<gene>
    <name evidence="1" type="ORF">CDAR_218931</name>
</gene>
<name>A0AAV4VPA6_9ARAC</name>
<proteinExistence type="predicted"/>
<protein>
    <submittedName>
        <fullName evidence="1">Uncharacterized protein</fullName>
    </submittedName>
</protein>
<dbReference type="Proteomes" id="UP001054837">
    <property type="component" value="Unassembled WGS sequence"/>
</dbReference>
<sequence>MRKISRSPLPTHLTPRFDTLESGLLHFGSAQSGYTQMEEVCLTIGVDGQSSRLSNFTLTILRLAALRGTITCVYGIHSILIGIGENHTQ</sequence>
<reference evidence="1 2" key="1">
    <citation type="submission" date="2021-06" db="EMBL/GenBank/DDBJ databases">
        <title>Caerostris darwini draft genome.</title>
        <authorList>
            <person name="Kono N."/>
            <person name="Arakawa K."/>
        </authorList>
    </citation>
    <scope>NUCLEOTIDE SEQUENCE [LARGE SCALE GENOMIC DNA]</scope>
</reference>
<evidence type="ECO:0000313" key="1">
    <source>
        <dbReference type="EMBL" id="GIY72202.1"/>
    </source>
</evidence>
<dbReference type="EMBL" id="BPLQ01013462">
    <property type="protein sequence ID" value="GIY72202.1"/>
    <property type="molecule type" value="Genomic_DNA"/>
</dbReference>
<organism evidence="1 2">
    <name type="scientific">Caerostris darwini</name>
    <dbReference type="NCBI Taxonomy" id="1538125"/>
    <lineage>
        <taxon>Eukaryota</taxon>
        <taxon>Metazoa</taxon>
        <taxon>Ecdysozoa</taxon>
        <taxon>Arthropoda</taxon>
        <taxon>Chelicerata</taxon>
        <taxon>Arachnida</taxon>
        <taxon>Araneae</taxon>
        <taxon>Araneomorphae</taxon>
        <taxon>Entelegynae</taxon>
        <taxon>Araneoidea</taxon>
        <taxon>Araneidae</taxon>
        <taxon>Caerostris</taxon>
    </lineage>
</organism>
<accession>A0AAV4VPA6</accession>
<evidence type="ECO:0000313" key="2">
    <source>
        <dbReference type="Proteomes" id="UP001054837"/>
    </source>
</evidence>
<keyword evidence="2" id="KW-1185">Reference proteome</keyword>
<dbReference type="AlphaFoldDB" id="A0AAV4VPA6"/>
<comment type="caution">
    <text evidence="1">The sequence shown here is derived from an EMBL/GenBank/DDBJ whole genome shotgun (WGS) entry which is preliminary data.</text>
</comment>